<keyword evidence="2" id="KW-1185">Reference proteome</keyword>
<proteinExistence type="predicted"/>
<dbReference type="Proteomes" id="UP001335648">
    <property type="component" value="Unassembled WGS sequence"/>
</dbReference>
<accession>A0AAN8B3Q2</accession>
<name>A0AAN8B3Q2_9TELE</name>
<evidence type="ECO:0000313" key="2">
    <source>
        <dbReference type="Proteomes" id="UP001335648"/>
    </source>
</evidence>
<gene>
    <name evidence="1" type="ORF">CesoFtcFv8_025041</name>
</gene>
<dbReference type="EMBL" id="JAULUE010002066">
    <property type="protein sequence ID" value="KAK5877545.1"/>
    <property type="molecule type" value="Genomic_DNA"/>
</dbReference>
<protein>
    <submittedName>
        <fullName evidence="1">Uncharacterized protein</fullName>
    </submittedName>
</protein>
<organism evidence="1 2">
    <name type="scientific">Champsocephalus esox</name>
    <name type="common">pike icefish</name>
    <dbReference type="NCBI Taxonomy" id="159716"/>
    <lineage>
        <taxon>Eukaryota</taxon>
        <taxon>Metazoa</taxon>
        <taxon>Chordata</taxon>
        <taxon>Craniata</taxon>
        <taxon>Vertebrata</taxon>
        <taxon>Euteleostomi</taxon>
        <taxon>Actinopterygii</taxon>
        <taxon>Neopterygii</taxon>
        <taxon>Teleostei</taxon>
        <taxon>Neoteleostei</taxon>
        <taxon>Acanthomorphata</taxon>
        <taxon>Eupercaria</taxon>
        <taxon>Perciformes</taxon>
        <taxon>Notothenioidei</taxon>
        <taxon>Channichthyidae</taxon>
        <taxon>Champsocephalus</taxon>
    </lineage>
</organism>
<comment type="caution">
    <text evidence="1">The sequence shown here is derived from an EMBL/GenBank/DDBJ whole genome shotgun (WGS) entry which is preliminary data.</text>
</comment>
<reference evidence="1 2" key="1">
    <citation type="journal article" date="2023" name="Mol. Biol. Evol.">
        <title>Genomics of Secondarily Temperate Adaptation in the Only Non-Antarctic Icefish.</title>
        <authorList>
            <person name="Rivera-Colon A.G."/>
            <person name="Rayamajhi N."/>
            <person name="Minhas B.F."/>
            <person name="Madrigal G."/>
            <person name="Bilyk K.T."/>
            <person name="Yoon V."/>
            <person name="Hune M."/>
            <person name="Gregory S."/>
            <person name="Cheng C.H.C."/>
            <person name="Catchen J.M."/>
        </authorList>
    </citation>
    <scope>NUCLEOTIDE SEQUENCE [LARGE SCALE GENOMIC DNA]</scope>
    <source>
        <strain evidence="1">JC2023a</strain>
    </source>
</reference>
<evidence type="ECO:0000313" key="1">
    <source>
        <dbReference type="EMBL" id="KAK5877545.1"/>
    </source>
</evidence>
<dbReference type="AlphaFoldDB" id="A0AAN8B3Q2"/>
<sequence length="94" mass="10560">MEDLPGVFEVMETGLKLLLLLPFIFPLLSPFPKPVLPLVHAIHQDSWGTLCLVKTLMEVNLLLPKPLSPQQAQRNDPLVSLRVRNSERPSVRGL</sequence>